<dbReference type="EMBL" id="JARQZJ010000063">
    <property type="protein sequence ID" value="KAK9880087.1"/>
    <property type="molecule type" value="Genomic_DNA"/>
</dbReference>
<proteinExistence type="predicted"/>
<dbReference type="InterPro" id="IPR006578">
    <property type="entry name" value="MADF-dom"/>
</dbReference>
<feature type="compositionally biased region" description="Basic residues" evidence="1">
    <location>
        <begin position="158"/>
        <end position="167"/>
    </location>
</feature>
<sequence length="260" mass="30207">MALARVFRFNDDETQKFLELYSKERLLYDSTLLEYRHRNARIAAATRISKEMNISGLGPREVMAKFKNLRNSFSQELKKISDSERTRGTDNVYKPKVFWFDLMNSFIRPFVQQHLVLPVITAEENGQQVSESDNDRDVKEHVEESQPIKLRNTGKTNMHFKREKRRLSQIQSSISKTQKMTDDNDISFKSNSLDRSQEVSHRSLVTTANVDDSFDHFGRYIASMLREIGQPTSVRLQQKIINLIADDLCPPSEEPKSESE</sequence>
<keyword evidence="4" id="KW-1185">Reference proteome</keyword>
<protein>
    <recommendedName>
        <fullName evidence="2">MADF domain-containing protein</fullName>
    </recommendedName>
</protein>
<comment type="caution">
    <text evidence="3">The sequence shown here is derived from an EMBL/GenBank/DDBJ whole genome shotgun (WGS) entry which is preliminary data.</text>
</comment>
<dbReference type="Proteomes" id="UP001431783">
    <property type="component" value="Unassembled WGS sequence"/>
</dbReference>
<reference evidence="3 4" key="1">
    <citation type="submission" date="2023-03" db="EMBL/GenBank/DDBJ databases">
        <title>Genome insight into feeding habits of ladybird beetles.</title>
        <authorList>
            <person name="Li H.-S."/>
            <person name="Huang Y.-H."/>
            <person name="Pang H."/>
        </authorList>
    </citation>
    <scope>NUCLEOTIDE SEQUENCE [LARGE SCALE GENOMIC DNA]</scope>
    <source>
        <strain evidence="3">SYSU_2023b</strain>
        <tissue evidence="3">Whole body</tissue>
    </source>
</reference>
<dbReference type="SMART" id="SM00595">
    <property type="entry name" value="MADF"/>
    <property type="match status" value="1"/>
</dbReference>
<gene>
    <name evidence="3" type="ORF">WA026_008603</name>
</gene>
<evidence type="ECO:0000313" key="3">
    <source>
        <dbReference type="EMBL" id="KAK9880087.1"/>
    </source>
</evidence>
<dbReference type="PANTHER" id="PTHR21505:SF12">
    <property type="entry name" value="MADF DOMAIN-CONTAINING PROTEIN-RELATED"/>
    <property type="match status" value="1"/>
</dbReference>
<evidence type="ECO:0000313" key="4">
    <source>
        <dbReference type="Proteomes" id="UP001431783"/>
    </source>
</evidence>
<evidence type="ECO:0000259" key="2">
    <source>
        <dbReference type="PROSITE" id="PS51029"/>
    </source>
</evidence>
<evidence type="ECO:0000256" key="1">
    <source>
        <dbReference type="SAM" id="MobiDB-lite"/>
    </source>
</evidence>
<feature type="domain" description="MADF" evidence="2">
    <location>
        <begin position="16"/>
        <end position="112"/>
    </location>
</feature>
<dbReference type="AlphaFoldDB" id="A0AAW1UHU0"/>
<accession>A0AAW1UHU0</accession>
<dbReference type="Pfam" id="PF10545">
    <property type="entry name" value="MADF_DNA_bdg"/>
    <property type="match status" value="1"/>
</dbReference>
<organism evidence="3 4">
    <name type="scientific">Henosepilachna vigintioctopunctata</name>
    <dbReference type="NCBI Taxonomy" id="420089"/>
    <lineage>
        <taxon>Eukaryota</taxon>
        <taxon>Metazoa</taxon>
        <taxon>Ecdysozoa</taxon>
        <taxon>Arthropoda</taxon>
        <taxon>Hexapoda</taxon>
        <taxon>Insecta</taxon>
        <taxon>Pterygota</taxon>
        <taxon>Neoptera</taxon>
        <taxon>Endopterygota</taxon>
        <taxon>Coleoptera</taxon>
        <taxon>Polyphaga</taxon>
        <taxon>Cucujiformia</taxon>
        <taxon>Coccinelloidea</taxon>
        <taxon>Coccinellidae</taxon>
        <taxon>Epilachninae</taxon>
        <taxon>Epilachnini</taxon>
        <taxon>Henosepilachna</taxon>
    </lineage>
</organism>
<feature type="compositionally biased region" description="Basic and acidic residues" evidence="1">
    <location>
        <begin position="133"/>
        <end position="146"/>
    </location>
</feature>
<dbReference type="PROSITE" id="PS51029">
    <property type="entry name" value="MADF"/>
    <property type="match status" value="1"/>
</dbReference>
<feature type="region of interest" description="Disordered" evidence="1">
    <location>
        <begin position="125"/>
        <end position="190"/>
    </location>
</feature>
<name>A0AAW1UHU0_9CUCU</name>
<dbReference type="PANTHER" id="PTHR21505">
    <property type="entry name" value="MADF DOMAIN-CONTAINING PROTEIN-RELATED"/>
    <property type="match status" value="1"/>
</dbReference>